<dbReference type="EC" id="3.5.1.28" evidence="2"/>
<dbReference type="OrthoDB" id="66275at2"/>
<proteinExistence type="predicted"/>
<dbReference type="InterPro" id="IPR002502">
    <property type="entry name" value="Amidase_domain"/>
</dbReference>
<accession>A0A5R9E3S2</accession>
<dbReference type="InterPro" id="IPR036505">
    <property type="entry name" value="Amidase/PGRP_sf"/>
</dbReference>
<feature type="region of interest" description="Disordered" evidence="5">
    <location>
        <begin position="170"/>
        <end position="199"/>
    </location>
</feature>
<dbReference type="PANTHER" id="PTHR30417:SF1">
    <property type="entry name" value="N-ACETYLMURAMOYL-L-ALANINE AMIDASE AMID"/>
    <property type="match status" value="1"/>
</dbReference>
<evidence type="ECO:0000256" key="1">
    <source>
        <dbReference type="ARBA" id="ARBA00001561"/>
    </source>
</evidence>
<dbReference type="GO" id="GO:0009254">
    <property type="term" value="P:peptidoglycan turnover"/>
    <property type="evidence" value="ECO:0007669"/>
    <property type="project" value="TreeGrafter"/>
</dbReference>
<keyword evidence="4" id="KW-0961">Cell wall biogenesis/degradation</keyword>
<comment type="catalytic activity">
    <reaction evidence="1">
        <text>Hydrolyzes the link between N-acetylmuramoyl residues and L-amino acid residues in certain cell-wall glycopeptides.</text>
        <dbReference type="EC" id="3.5.1.28"/>
    </reaction>
</comment>
<dbReference type="InterPro" id="IPR051206">
    <property type="entry name" value="NAMLAA_amidase_2"/>
</dbReference>
<name>A0A5R9E3S2_9ACTN</name>
<dbReference type="SMART" id="SM00644">
    <property type="entry name" value="Ami_2"/>
    <property type="match status" value="1"/>
</dbReference>
<feature type="domain" description="N-acetylmuramoyl-L-alanine amidase" evidence="6">
    <location>
        <begin position="213"/>
        <end position="353"/>
    </location>
</feature>
<gene>
    <name evidence="7" type="ORF">FEF34_05340</name>
</gene>
<dbReference type="Proteomes" id="UP000305921">
    <property type="component" value="Unassembled WGS sequence"/>
</dbReference>
<dbReference type="PANTHER" id="PTHR30417">
    <property type="entry name" value="N-ACETYLMURAMOYL-L-ALANINE AMIDASE AMID"/>
    <property type="match status" value="1"/>
</dbReference>
<evidence type="ECO:0000313" key="8">
    <source>
        <dbReference type="Proteomes" id="UP000305921"/>
    </source>
</evidence>
<dbReference type="Gene3D" id="3.40.80.10">
    <property type="entry name" value="Peptidoglycan recognition protein-like"/>
    <property type="match status" value="1"/>
</dbReference>
<keyword evidence="8" id="KW-1185">Reference proteome</keyword>
<reference evidence="7 8" key="1">
    <citation type="submission" date="2019-05" db="EMBL/GenBank/DDBJ databases">
        <title>Streptomyces marianii sp. nov., a novel marine actinomycete from southern coast of India.</title>
        <authorList>
            <person name="Iniyan A.M."/>
            <person name="Wink J."/>
            <person name="Ramprasad E."/>
            <person name="Ramana C.V."/>
            <person name="Bunk B."/>
            <person name="Sproer C."/>
            <person name="Joseph F.-J.R.S."/>
            <person name="Vincent S.G.P."/>
        </authorList>
    </citation>
    <scope>NUCLEOTIDE SEQUENCE [LARGE SCALE GENOMIC DNA]</scope>
    <source>
        <strain evidence="7 8">ICN19</strain>
    </source>
</reference>
<evidence type="ECO:0000256" key="4">
    <source>
        <dbReference type="ARBA" id="ARBA00023316"/>
    </source>
</evidence>
<evidence type="ECO:0000256" key="3">
    <source>
        <dbReference type="ARBA" id="ARBA00022801"/>
    </source>
</evidence>
<evidence type="ECO:0000259" key="6">
    <source>
        <dbReference type="SMART" id="SM00644"/>
    </source>
</evidence>
<keyword evidence="3" id="KW-0378">Hydrolase</keyword>
<dbReference type="Gene3D" id="1.10.530.10">
    <property type="match status" value="1"/>
</dbReference>
<dbReference type="EMBL" id="VAWE01000001">
    <property type="protein sequence ID" value="TLQ42673.1"/>
    <property type="molecule type" value="Genomic_DNA"/>
</dbReference>
<dbReference type="GO" id="GO:0008745">
    <property type="term" value="F:N-acetylmuramoyl-L-alanine amidase activity"/>
    <property type="evidence" value="ECO:0007669"/>
    <property type="project" value="UniProtKB-EC"/>
</dbReference>
<comment type="caution">
    <text evidence="7">The sequence shown here is derived from an EMBL/GenBank/DDBJ whole genome shotgun (WGS) entry which is preliminary data.</text>
</comment>
<dbReference type="RefSeq" id="WP_138052081.1">
    <property type="nucleotide sequence ID" value="NZ_VAWE01000001.1"/>
</dbReference>
<dbReference type="GO" id="GO:0009253">
    <property type="term" value="P:peptidoglycan catabolic process"/>
    <property type="evidence" value="ECO:0007669"/>
    <property type="project" value="InterPro"/>
</dbReference>
<evidence type="ECO:0000256" key="5">
    <source>
        <dbReference type="SAM" id="MobiDB-lite"/>
    </source>
</evidence>
<evidence type="ECO:0000256" key="2">
    <source>
        <dbReference type="ARBA" id="ARBA00011901"/>
    </source>
</evidence>
<evidence type="ECO:0000313" key="7">
    <source>
        <dbReference type="EMBL" id="TLQ42673.1"/>
    </source>
</evidence>
<dbReference type="AlphaFoldDB" id="A0A5R9E3S2"/>
<organism evidence="7 8">
    <name type="scientific">Streptomyces marianii</name>
    <dbReference type="NCBI Taxonomy" id="1817406"/>
    <lineage>
        <taxon>Bacteria</taxon>
        <taxon>Bacillati</taxon>
        <taxon>Actinomycetota</taxon>
        <taxon>Actinomycetes</taxon>
        <taxon>Kitasatosporales</taxon>
        <taxon>Streptomycetaceae</taxon>
        <taxon>Streptomyces</taxon>
    </lineage>
</organism>
<dbReference type="SUPFAM" id="SSF55846">
    <property type="entry name" value="N-acetylmuramoyl-L-alanine amidase-like"/>
    <property type="match status" value="1"/>
</dbReference>
<dbReference type="Pfam" id="PF01510">
    <property type="entry name" value="Amidase_2"/>
    <property type="match status" value="1"/>
</dbReference>
<protein>
    <recommendedName>
        <fullName evidence="2">N-acetylmuramoyl-L-alanine amidase</fullName>
        <ecNumber evidence="2">3.5.1.28</ecNumber>
    </recommendedName>
</protein>
<dbReference type="GO" id="GO:0071555">
    <property type="term" value="P:cell wall organization"/>
    <property type="evidence" value="ECO:0007669"/>
    <property type="project" value="UniProtKB-KW"/>
</dbReference>
<sequence>MGLVVGLIGVGAVPVAASSSGSLERDFADAAAEFHVPVRLLLAVSHESSWWESHNGLRSSSGGHGLFDLGEKGAVSGSSARPLDRAAALVGAAPAVLRRNDRENIRGGAALLALHQRSLTGSSPEDPGRWYGAVARFGGSSYRGGGAAFADAVYRTLREGARSVRPDGQTVRLTADPGVSPARGQRSMPGTAGHGRDAEETDLCRPKCRFLAADPNNFQLADKPANGLVLNTIVINNSETTYDAALADYQNPALEVSVNYEVRSNDGYVTEMVRPQGIPFFTDNYTYNLHAVGIQVEGAAAQGAKWYTPSVYRTVAILVRRLSAKYKVPLDRQHIIGEDQVQADSTSAIADMGWGPGPYWDWQRLMALVSRKHPDRSPRASAEHMIRPGSVVTISPDFSRNLQTLRVCTSASPQSCTLQTQPSNFLFARTGPSHLAPLFPDPGLPAGIAGTDRIEDWGDRLNQGQQYVVAEQRGDWTAIWFCGQRVWFFNPGGKYTRLSGKSSLLIVRPRPGRTSIPVYGTNYPGPGAYPPGGKAPSPQIPLGVYTILKGQAYVATRPATPAQDFSPDPPDTVITGPERYISVQYNHRLAWLKSTDVEVTRR</sequence>